<comment type="subcellular location">
    <subcellularLocation>
        <location evidence="1 7">Mitochondrion</location>
    </subcellularLocation>
</comment>
<comment type="function">
    <text evidence="7">Arginine methyltransferase involved in the assembly or stability of mitochondrial NADH:ubiquinone oxidoreductase complex (complex I).</text>
</comment>
<dbReference type="EC" id="2.1.1.320" evidence="7"/>
<keyword evidence="5 7" id="KW-0496">Mitochondrion</keyword>
<evidence type="ECO:0000256" key="2">
    <source>
        <dbReference type="ARBA" id="ARBA00005891"/>
    </source>
</evidence>
<keyword evidence="4 7" id="KW-0808">Transferase</keyword>
<protein>
    <recommendedName>
        <fullName evidence="7">Protein arginine methyltransferase NDUFAF7</fullName>
        <ecNumber evidence="7">2.1.1.320</ecNumber>
    </recommendedName>
</protein>
<evidence type="ECO:0000256" key="4">
    <source>
        <dbReference type="ARBA" id="ARBA00022679"/>
    </source>
</evidence>
<dbReference type="InterPro" id="IPR003788">
    <property type="entry name" value="NDUFAF7"/>
</dbReference>
<evidence type="ECO:0000313" key="9">
    <source>
        <dbReference type="Proteomes" id="UP000243515"/>
    </source>
</evidence>
<name>A0A232LUF4_9EURO</name>
<evidence type="ECO:0000256" key="7">
    <source>
        <dbReference type="RuleBase" id="RU364114"/>
    </source>
</evidence>
<dbReference type="PANTHER" id="PTHR12049">
    <property type="entry name" value="PROTEIN ARGININE METHYLTRANSFERASE NDUFAF7, MITOCHONDRIAL"/>
    <property type="match status" value="1"/>
</dbReference>
<dbReference type="InterPro" id="IPR029063">
    <property type="entry name" value="SAM-dependent_MTases_sf"/>
</dbReference>
<keyword evidence="3 7" id="KW-0489">Methyltransferase</keyword>
<dbReference type="InterPro" id="IPR038375">
    <property type="entry name" value="NDUFAF7_sf"/>
</dbReference>
<dbReference type="Gene3D" id="3.40.50.12710">
    <property type="match status" value="1"/>
</dbReference>
<gene>
    <name evidence="8" type="ORF">Egran_04522</name>
</gene>
<dbReference type="AlphaFoldDB" id="A0A232LUF4"/>
<sequence length="509" mass="59088">MDSGTLTRLLRQLFQHPACQSVKSRPLSSSSCPSRRGYGLDLKVPSRQQRRSFLTRKASSKQKSLEENGMLWTKRGDDTRDIEEELRTYPLVTANDLCNRRERPKELKMLTREFIDDSLYNPHYGYFSKHATIFSPGEPFEFNNIEDGPAFYRLLGERYTQFEDQLDAVKPDDTRQLWHTPTELFRPYYGEAIARYLISNYKLTLYPYHDLIIYEMGAGNGTLMLNILDFIRDIDQDVYHRTKFKIIEISPSLAKLQRMSLRNSMNAGGHIGHVEIINSSIFDWDTYVHSPCFFLALEVFDNFGHDAIRYDYKTGLPQQGGVLIDSSGEFCEFYSLHLDPLASRFLRVRQAATREPFKTPLGPRWMRGLRSAMPFQSAYTLPEYIPTRLMQFFDILHTFFPAHRLLASDFNHLPDAVPGLNAPVVQTRYRRRTVPVSTLFVHQGYFDIFFPTNFNVIEDIYRAITGKLSAVVSHQEFMGRWAYLEDTETRSGENPLLTWYKNASVLSTV</sequence>
<dbReference type="SUPFAM" id="SSF53335">
    <property type="entry name" value="S-adenosyl-L-methionine-dependent methyltransferases"/>
    <property type="match status" value="1"/>
</dbReference>
<evidence type="ECO:0000256" key="6">
    <source>
        <dbReference type="ARBA" id="ARBA00048612"/>
    </source>
</evidence>
<dbReference type="PANTHER" id="PTHR12049:SF5">
    <property type="entry name" value="PROTEIN ARGININE METHYLTRANSFERASE NDUFAF7 HOMOLOG, MITOCHONDRIAL"/>
    <property type="match status" value="1"/>
</dbReference>
<organism evidence="8 9">
    <name type="scientific">Elaphomyces granulatus</name>
    <dbReference type="NCBI Taxonomy" id="519963"/>
    <lineage>
        <taxon>Eukaryota</taxon>
        <taxon>Fungi</taxon>
        <taxon>Dikarya</taxon>
        <taxon>Ascomycota</taxon>
        <taxon>Pezizomycotina</taxon>
        <taxon>Eurotiomycetes</taxon>
        <taxon>Eurotiomycetidae</taxon>
        <taxon>Eurotiales</taxon>
        <taxon>Elaphomycetaceae</taxon>
        <taxon>Elaphomyces</taxon>
    </lineage>
</organism>
<reference evidence="8 9" key="1">
    <citation type="journal article" date="2015" name="Environ. Microbiol.">
        <title>Metagenome sequence of Elaphomyces granulatus from sporocarp tissue reveals Ascomycota ectomycorrhizal fingerprints of genome expansion and a Proteobacteria-rich microbiome.</title>
        <authorList>
            <person name="Quandt C.A."/>
            <person name="Kohler A."/>
            <person name="Hesse C.N."/>
            <person name="Sharpton T.J."/>
            <person name="Martin F."/>
            <person name="Spatafora J.W."/>
        </authorList>
    </citation>
    <scope>NUCLEOTIDE SEQUENCE [LARGE SCALE GENOMIC DNA]</scope>
    <source>
        <strain evidence="8 9">OSC145934</strain>
    </source>
</reference>
<comment type="similarity">
    <text evidence="2 7">Belongs to the NDUFAF7 family.</text>
</comment>
<evidence type="ECO:0000256" key="5">
    <source>
        <dbReference type="ARBA" id="ARBA00023128"/>
    </source>
</evidence>
<dbReference type="GO" id="GO:0005739">
    <property type="term" value="C:mitochondrion"/>
    <property type="evidence" value="ECO:0007669"/>
    <property type="project" value="UniProtKB-SubCell"/>
</dbReference>
<dbReference type="EMBL" id="NPHW01004608">
    <property type="protein sequence ID" value="OXV07714.1"/>
    <property type="molecule type" value="Genomic_DNA"/>
</dbReference>
<dbReference type="Proteomes" id="UP000243515">
    <property type="component" value="Unassembled WGS sequence"/>
</dbReference>
<evidence type="ECO:0000256" key="3">
    <source>
        <dbReference type="ARBA" id="ARBA00022603"/>
    </source>
</evidence>
<dbReference type="Pfam" id="PF02636">
    <property type="entry name" value="Methyltransf_28"/>
    <property type="match status" value="1"/>
</dbReference>
<proteinExistence type="inferred from homology"/>
<dbReference type="GO" id="GO:0032259">
    <property type="term" value="P:methylation"/>
    <property type="evidence" value="ECO:0007669"/>
    <property type="project" value="UniProtKB-KW"/>
</dbReference>
<evidence type="ECO:0000313" key="8">
    <source>
        <dbReference type="EMBL" id="OXV07714.1"/>
    </source>
</evidence>
<comment type="caution">
    <text evidence="8">The sequence shown here is derived from an EMBL/GenBank/DDBJ whole genome shotgun (WGS) entry which is preliminary data.</text>
</comment>
<dbReference type="OrthoDB" id="17415at2759"/>
<evidence type="ECO:0000256" key="1">
    <source>
        <dbReference type="ARBA" id="ARBA00004173"/>
    </source>
</evidence>
<comment type="catalytic activity">
    <reaction evidence="6 7">
        <text>L-arginyl-[protein] + 2 S-adenosyl-L-methionine = N(omega),N(omega)'-dimethyl-L-arginyl-[protein] + 2 S-adenosyl-L-homocysteine + 2 H(+)</text>
        <dbReference type="Rhea" id="RHEA:48108"/>
        <dbReference type="Rhea" id="RHEA-COMP:10532"/>
        <dbReference type="Rhea" id="RHEA-COMP:11992"/>
        <dbReference type="ChEBI" id="CHEBI:15378"/>
        <dbReference type="ChEBI" id="CHEBI:29965"/>
        <dbReference type="ChEBI" id="CHEBI:57856"/>
        <dbReference type="ChEBI" id="CHEBI:59789"/>
        <dbReference type="ChEBI" id="CHEBI:88221"/>
        <dbReference type="EC" id="2.1.1.320"/>
    </reaction>
</comment>
<dbReference type="FunFam" id="3.40.50.12710:FF:000002">
    <property type="entry name" value="Protein arginine methyltransferase NDUFAF7"/>
    <property type="match status" value="1"/>
</dbReference>
<keyword evidence="9" id="KW-1185">Reference proteome</keyword>
<dbReference type="GO" id="GO:0035243">
    <property type="term" value="F:protein-arginine omega-N symmetric methyltransferase activity"/>
    <property type="evidence" value="ECO:0007669"/>
    <property type="project" value="UniProtKB-EC"/>
</dbReference>
<accession>A0A232LUF4</accession>